<keyword evidence="13 14" id="KW-0472">Membrane</keyword>
<dbReference type="SUPFAM" id="SSF55874">
    <property type="entry name" value="ATPase domain of HSP90 chaperone/DNA topoisomerase II/histidine kinase"/>
    <property type="match status" value="1"/>
</dbReference>
<evidence type="ECO:0000256" key="5">
    <source>
        <dbReference type="ARBA" id="ARBA00022553"/>
    </source>
</evidence>
<dbReference type="FunFam" id="1.10.287.130:FF:000001">
    <property type="entry name" value="Two-component sensor histidine kinase"/>
    <property type="match status" value="1"/>
</dbReference>
<dbReference type="PROSITE" id="PS50109">
    <property type="entry name" value="HIS_KIN"/>
    <property type="match status" value="1"/>
</dbReference>
<dbReference type="InterPro" id="IPR036890">
    <property type="entry name" value="HATPase_C_sf"/>
</dbReference>
<dbReference type="SMART" id="SM00388">
    <property type="entry name" value="HisKA"/>
    <property type="match status" value="1"/>
</dbReference>
<dbReference type="InterPro" id="IPR048590">
    <property type="entry name" value="CusS-like_sensor"/>
</dbReference>
<dbReference type="NCBIfam" id="TIGR01386">
    <property type="entry name" value="cztS_silS_copS"/>
    <property type="match status" value="1"/>
</dbReference>
<evidence type="ECO:0000313" key="17">
    <source>
        <dbReference type="EMBL" id="SDU79056.1"/>
    </source>
</evidence>
<evidence type="ECO:0000256" key="12">
    <source>
        <dbReference type="ARBA" id="ARBA00023012"/>
    </source>
</evidence>
<evidence type="ECO:0000256" key="2">
    <source>
        <dbReference type="ARBA" id="ARBA00004429"/>
    </source>
</evidence>
<dbReference type="InterPro" id="IPR050428">
    <property type="entry name" value="TCS_sensor_his_kinase"/>
</dbReference>
<keyword evidence="10 14" id="KW-0067">ATP-binding</keyword>
<evidence type="ECO:0000256" key="14">
    <source>
        <dbReference type="RuleBase" id="RU364088"/>
    </source>
</evidence>
<dbReference type="Proteomes" id="UP000198675">
    <property type="component" value="Chromosome I"/>
</dbReference>
<dbReference type="InterPro" id="IPR003661">
    <property type="entry name" value="HisK_dim/P_dom"/>
</dbReference>
<evidence type="ECO:0000256" key="1">
    <source>
        <dbReference type="ARBA" id="ARBA00000085"/>
    </source>
</evidence>
<dbReference type="InterPro" id="IPR005467">
    <property type="entry name" value="His_kinase_dom"/>
</dbReference>
<evidence type="ECO:0000256" key="10">
    <source>
        <dbReference type="ARBA" id="ARBA00022840"/>
    </source>
</evidence>
<dbReference type="PANTHER" id="PTHR45436">
    <property type="entry name" value="SENSOR HISTIDINE KINASE YKOH"/>
    <property type="match status" value="1"/>
</dbReference>
<organism evidence="17 18">
    <name type="scientific">Pseudomonas sihuiensis</name>
    <dbReference type="NCBI Taxonomy" id="1274359"/>
    <lineage>
        <taxon>Bacteria</taxon>
        <taxon>Pseudomonadati</taxon>
        <taxon>Pseudomonadota</taxon>
        <taxon>Gammaproteobacteria</taxon>
        <taxon>Pseudomonadales</taxon>
        <taxon>Pseudomonadaceae</taxon>
        <taxon>Pseudomonas</taxon>
    </lineage>
</organism>
<evidence type="ECO:0000256" key="13">
    <source>
        <dbReference type="ARBA" id="ARBA00023136"/>
    </source>
</evidence>
<keyword evidence="7 14" id="KW-0812">Transmembrane</keyword>
<dbReference type="Pfam" id="PF21085">
    <property type="entry name" value="CusS"/>
    <property type="match status" value="1"/>
</dbReference>
<dbReference type="InterPro" id="IPR003594">
    <property type="entry name" value="HATPase_dom"/>
</dbReference>
<gene>
    <name evidence="17" type="ORF">SAMN05216363_1246</name>
</gene>
<comment type="subcellular location">
    <subcellularLocation>
        <location evidence="2">Cell inner membrane</location>
        <topology evidence="2">Multi-pass membrane protein</topology>
    </subcellularLocation>
</comment>
<dbReference type="InterPro" id="IPR003660">
    <property type="entry name" value="HAMP_dom"/>
</dbReference>
<dbReference type="Gene3D" id="1.10.287.130">
    <property type="match status" value="1"/>
</dbReference>
<feature type="transmembrane region" description="Helical" evidence="14">
    <location>
        <begin position="12"/>
        <end position="32"/>
    </location>
</feature>
<sequence>MKHLSLTARMSLMFMSAVIAVLTVAGLSFNMLSQHHFKMLDRQALVEKLESAKHILNNARGEASLSEELPQLRALLGAHQDLAATILASDGSVLFSDPRAVEVPERFRRENEQSMWEWQNGQHMYRGMTAQISVADQAEPLTALLILDVTNHTHFFDTLQRWFWIGLVISALFSAALGWVVARSGLRPLRQVTHVASGMSARSLQERIPLEPVPRELQQLVLSFNAMLARLEDAFVRLSNFSADIAHELRTPVSNLMTHTEVVLSKKRDINAYEENLYSNLEDLKRMSRMIDDMLFLAKADNGLIIPEQARIELADVVFKLFDYYHLLAEEHGIELSLTGTGQVLGDRLMLDRALSNLLSNALRYTPAGHTISVLIRETAGSTTFSIENPGDTISSEHLEKLFDRFYRVDPARREGSPSNAGLGLAITRSIIEAHKGRIWCTSAAGLTGFHIEFPHHHCCRSGGKSATANR</sequence>
<keyword evidence="18" id="KW-1185">Reference proteome</keyword>
<dbReference type="InterPro" id="IPR006290">
    <property type="entry name" value="CztS_silS_copS"/>
</dbReference>
<keyword evidence="11 14" id="KW-1133">Transmembrane helix</keyword>
<evidence type="ECO:0000256" key="8">
    <source>
        <dbReference type="ARBA" id="ARBA00022741"/>
    </source>
</evidence>
<dbReference type="AlphaFoldDB" id="A0A1H2LF76"/>
<evidence type="ECO:0000259" key="16">
    <source>
        <dbReference type="PROSITE" id="PS50885"/>
    </source>
</evidence>
<feature type="domain" description="Histidine kinase" evidence="15">
    <location>
        <begin position="244"/>
        <end position="458"/>
    </location>
</feature>
<comment type="catalytic activity">
    <reaction evidence="1 14">
        <text>ATP + protein L-histidine = ADP + protein N-phospho-L-histidine.</text>
        <dbReference type="EC" id="2.7.13.3"/>
    </reaction>
</comment>
<dbReference type="Gene3D" id="3.30.565.10">
    <property type="entry name" value="Histidine kinase-like ATPase, C-terminal domain"/>
    <property type="match status" value="1"/>
</dbReference>
<feature type="transmembrane region" description="Helical" evidence="14">
    <location>
        <begin position="162"/>
        <end position="182"/>
    </location>
</feature>
<dbReference type="GO" id="GO:0005524">
    <property type="term" value="F:ATP binding"/>
    <property type="evidence" value="ECO:0007669"/>
    <property type="project" value="UniProtKB-KW"/>
</dbReference>
<protein>
    <recommendedName>
        <fullName evidence="14">Sensor protein</fullName>
        <ecNumber evidence="14">2.7.13.3</ecNumber>
    </recommendedName>
</protein>
<reference evidence="18" key="1">
    <citation type="submission" date="2016-10" db="EMBL/GenBank/DDBJ databases">
        <authorList>
            <person name="Varghese N."/>
            <person name="Submissions S."/>
        </authorList>
    </citation>
    <scope>NUCLEOTIDE SEQUENCE [LARGE SCALE GENOMIC DNA]</scope>
    <source>
        <strain evidence="18">KCTC 32246</strain>
    </source>
</reference>
<dbReference type="GO" id="GO:0005886">
    <property type="term" value="C:plasma membrane"/>
    <property type="evidence" value="ECO:0007669"/>
    <property type="project" value="UniProtKB-SubCell"/>
</dbReference>
<dbReference type="Pfam" id="PF00672">
    <property type="entry name" value="HAMP"/>
    <property type="match status" value="1"/>
</dbReference>
<dbReference type="CDD" id="cd00082">
    <property type="entry name" value="HisKA"/>
    <property type="match status" value="1"/>
</dbReference>
<dbReference type="Pfam" id="PF00512">
    <property type="entry name" value="HisKA"/>
    <property type="match status" value="1"/>
</dbReference>
<keyword evidence="9 14" id="KW-0418">Kinase</keyword>
<dbReference type="PRINTS" id="PR00344">
    <property type="entry name" value="BCTRLSENSOR"/>
</dbReference>
<dbReference type="SMART" id="SM00304">
    <property type="entry name" value="HAMP"/>
    <property type="match status" value="1"/>
</dbReference>
<dbReference type="FunFam" id="3.30.565.10:FF:000006">
    <property type="entry name" value="Sensor histidine kinase WalK"/>
    <property type="match status" value="1"/>
</dbReference>
<dbReference type="SUPFAM" id="SSF158472">
    <property type="entry name" value="HAMP domain-like"/>
    <property type="match status" value="1"/>
</dbReference>
<evidence type="ECO:0000256" key="7">
    <source>
        <dbReference type="ARBA" id="ARBA00022692"/>
    </source>
</evidence>
<dbReference type="InterPro" id="IPR004358">
    <property type="entry name" value="Sig_transdc_His_kin-like_C"/>
</dbReference>
<dbReference type="CDD" id="cd06225">
    <property type="entry name" value="HAMP"/>
    <property type="match status" value="1"/>
</dbReference>
<dbReference type="GO" id="GO:0000155">
    <property type="term" value="F:phosphorelay sensor kinase activity"/>
    <property type="evidence" value="ECO:0007669"/>
    <property type="project" value="InterPro"/>
</dbReference>
<keyword evidence="6 14" id="KW-0808">Transferase</keyword>
<evidence type="ECO:0000256" key="4">
    <source>
        <dbReference type="ARBA" id="ARBA00022519"/>
    </source>
</evidence>
<dbReference type="Pfam" id="PF02518">
    <property type="entry name" value="HATPase_c"/>
    <property type="match status" value="1"/>
</dbReference>
<dbReference type="RefSeq" id="WP_185965442.1">
    <property type="nucleotide sequence ID" value="NZ_LT629797.1"/>
</dbReference>
<dbReference type="InterPro" id="IPR036097">
    <property type="entry name" value="HisK_dim/P_sf"/>
</dbReference>
<dbReference type="EMBL" id="LT629797">
    <property type="protein sequence ID" value="SDU79056.1"/>
    <property type="molecule type" value="Genomic_DNA"/>
</dbReference>
<evidence type="ECO:0000259" key="15">
    <source>
        <dbReference type="PROSITE" id="PS50109"/>
    </source>
</evidence>
<keyword evidence="12 14" id="KW-0902">Two-component regulatory system</keyword>
<evidence type="ECO:0000256" key="11">
    <source>
        <dbReference type="ARBA" id="ARBA00022989"/>
    </source>
</evidence>
<evidence type="ECO:0000256" key="9">
    <source>
        <dbReference type="ARBA" id="ARBA00022777"/>
    </source>
</evidence>
<dbReference type="SMART" id="SM00387">
    <property type="entry name" value="HATPase_c"/>
    <property type="match status" value="1"/>
</dbReference>
<feature type="domain" description="HAMP" evidence="16">
    <location>
        <begin position="183"/>
        <end position="236"/>
    </location>
</feature>
<keyword evidence="8 14" id="KW-0547">Nucleotide-binding</keyword>
<evidence type="ECO:0000256" key="3">
    <source>
        <dbReference type="ARBA" id="ARBA00022475"/>
    </source>
</evidence>
<comment type="function">
    <text evidence="14">Member of a two-component regulatory system.</text>
</comment>
<dbReference type="SUPFAM" id="SSF47384">
    <property type="entry name" value="Homodimeric domain of signal transducing histidine kinase"/>
    <property type="match status" value="1"/>
</dbReference>
<dbReference type="PROSITE" id="PS50885">
    <property type="entry name" value="HAMP"/>
    <property type="match status" value="1"/>
</dbReference>
<dbReference type="EC" id="2.7.13.3" evidence="14"/>
<accession>A0A1H2LF76</accession>
<dbReference type="PANTHER" id="PTHR45436:SF15">
    <property type="entry name" value="SENSOR HISTIDINE KINASE CUSS"/>
    <property type="match status" value="1"/>
</dbReference>
<dbReference type="Gene3D" id="6.10.340.10">
    <property type="match status" value="1"/>
</dbReference>
<proteinExistence type="predicted"/>
<keyword evidence="4 14" id="KW-0997">Cell inner membrane</keyword>
<evidence type="ECO:0000313" key="18">
    <source>
        <dbReference type="Proteomes" id="UP000198675"/>
    </source>
</evidence>
<name>A0A1H2LF76_9PSED</name>
<keyword evidence="3 14" id="KW-1003">Cell membrane</keyword>
<keyword evidence="5" id="KW-0597">Phosphoprotein</keyword>
<evidence type="ECO:0000256" key="6">
    <source>
        <dbReference type="ARBA" id="ARBA00022679"/>
    </source>
</evidence>